<dbReference type="Gene3D" id="3.40.33.10">
    <property type="entry name" value="CAP"/>
    <property type="match status" value="1"/>
</dbReference>
<sequence length="530" mass="57558">MSAMQDIDLEGVPPPEIEEEQQPSPAASSERPTTTSFSRRKRTTVAAAVSVLLVVAITVGAILSGKPNQSVPAAGSVSYTKQKAESASAADASAADENLAEFNGPLTDFIVTNDLSRISVTRSDECTKPNEGLWFMQFDTDKYPWENSWTLKDAQGKVVMSGPPQGRNYDRLTKYVGSMCVAAGKYTVTLNDKGKDGVCCEYGPGAMVVKVNGKTVASTGDSNFDKFERTITVAAATNGGGSAPTPTPPPTQSSGSTGKKYAVIVKMLTDDYGKETGYKFESVKDGSVLLNKPQGSMTANTPYKDTFNLAAGQYRLTVQDELMGIQPPGYYEVVMENEIALHDSKAKSYIIDVGYNPSMTTNEENWLTQHNTRRQTYHEAEGVTYRPLVWSPILAKAASDWVDVLLSNSTSCTSMYEKGIDEGENVSARTVSSQQTTNEGPAKILTRWSDNQANKSWPDNASRTQVLWRATRYLGCASKVSTFADGTRCYASVCRYSRPGNCAMTSNDWEAKVLADESKCGYECPNDVCY</sequence>
<dbReference type="EMBL" id="JALLBG020000130">
    <property type="protein sequence ID" value="KAL3762843.1"/>
    <property type="molecule type" value="Genomic_DNA"/>
</dbReference>
<name>A0ABD3MFZ8_9STRA</name>
<organism evidence="4 5">
    <name type="scientific">Discostella pseudostelligera</name>
    <dbReference type="NCBI Taxonomy" id="259834"/>
    <lineage>
        <taxon>Eukaryota</taxon>
        <taxon>Sar</taxon>
        <taxon>Stramenopiles</taxon>
        <taxon>Ochrophyta</taxon>
        <taxon>Bacillariophyta</taxon>
        <taxon>Coscinodiscophyceae</taxon>
        <taxon>Thalassiosirophycidae</taxon>
        <taxon>Stephanodiscales</taxon>
        <taxon>Stephanodiscaceae</taxon>
        <taxon>Discostella</taxon>
    </lineage>
</organism>
<proteinExistence type="predicted"/>
<dbReference type="InterPro" id="IPR014044">
    <property type="entry name" value="CAP_dom"/>
</dbReference>
<reference evidence="4 5" key="1">
    <citation type="submission" date="2024-10" db="EMBL/GenBank/DDBJ databases">
        <title>Updated reference genomes for cyclostephanoid diatoms.</title>
        <authorList>
            <person name="Roberts W.R."/>
            <person name="Alverson A.J."/>
        </authorList>
    </citation>
    <scope>NUCLEOTIDE SEQUENCE [LARGE SCALE GENOMIC DNA]</scope>
    <source>
        <strain evidence="4 5">AJA232-27</strain>
    </source>
</reference>
<dbReference type="Proteomes" id="UP001530293">
    <property type="component" value="Unassembled WGS sequence"/>
</dbReference>
<comment type="caution">
    <text evidence="4">The sequence shown here is derived from an EMBL/GenBank/DDBJ whole genome shotgun (WGS) entry which is preliminary data.</text>
</comment>
<accession>A0ABD3MFZ8</accession>
<dbReference type="PANTHER" id="PTHR10334">
    <property type="entry name" value="CYSTEINE-RICH SECRETORY PROTEIN-RELATED"/>
    <property type="match status" value="1"/>
</dbReference>
<keyword evidence="2" id="KW-1133">Transmembrane helix</keyword>
<dbReference type="SUPFAM" id="SSF55797">
    <property type="entry name" value="PR-1-like"/>
    <property type="match status" value="1"/>
</dbReference>
<gene>
    <name evidence="4" type="ORF">ACHAWU_000990</name>
</gene>
<dbReference type="Pfam" id="PF00188">
    <property type="entry name" value="CAP"/>
    <property type="match status" value="1"/>
</dbReference>
<protein>
    <recommendedName>
        <fullName evidence="3">SCP domain-containing protein</fullName>
    </recommendedName>
</protein>
<feature type="domain" description="SCP" evidence="3">
    <location>
        <begin position="361"/>
        <end position="504"/>
    </location>
</feature>
<feature type="region of interest" description="Disordered" evidence="1">
    <location>
        <begin position="236"/>
        <end position="257"/>
    </location>
</feature>
<feature type="transmembrane region" description="Helical" evidence="2">
    <location>
        <begin position="45"/>
        <end position="63"/>
    </location>
</feature>
<dbReference type="SMART" id="SM00198">
    <property type="entry name" value="SCP"/>
    <property type="match status" value="1"/>
</dbReference>
<evidence type="ECO:0000313" key="5">
    <source>
        <dbReference type="Proteomes" id="UP001530293"/>
    </source>
</evidence>
<keyword evidence="5" id="KW-1185">Reference proteome</keyword>
<evidence type="ECO:0000313" key="4">
    <source>
        <dbReference type="EMBL" id="KAL3762843.1"/>
    </source>
</evidence>
<keyword evidence="2" id="KW-0472">Membrane</keyword>
<keyword evidence="2" id="KW-0812">Transmembrane</keyword>
<evidence type="ECO:0000259" key="3">
    <source>
        <dbReference type="SMART" id="SM00198"/>
    </source>
</evidence>
<dbReference type="InterPro" id="IPR001283">
    <property type="entry name" value="CRISP-related"/>
</dbReference>
<evidence type="ECO:0000256" key="1">
    <source>
        <dbReference type="SAM" id="MobiDB-lite"/>
    </source>
</evidence>
<evidence type="ECO:0000256" key="2">
    <source>
        <dbReference type="SAM" id="Phobius"/>
    </source>
</evidence>
<feature type="region of interest" description="Disordered" evidence="1">
    <location>
        <begin position="1"/>
        <end position="40"/>
    </location>
</feature>
<dbReference type="AlphaFoldDB" id="A0ABD3MFZ8"/>
<dbReference type="InterPro" id="IPR035940">
    <property type="entry name" value="CAP_sf"/>
</dbReference>